<dbReference type="PANTHER" id="PTHR43300:SF11">
    <property type="entry name" value="ACETYLTRANSFERASE RV3034C-RELATED"/>
    <property type="match status" value="1"/>
</dbReference>
<dbReference type="CDD" id="cd03349">
    <property type="entry name" value="LbH_XAT"/>
    <property type="match status" value="1"/>
</dbReference>
<keyword evidence="6" id="KW-1185">Reference proteome</keyword>
<dbReference type="Proteomes" id="UP000544872">
    <property type="component" value="Unassembled WGS sequence"/>
</dbReference>
<sequence>MASLKKILRKMFCRNDSGCRVPDHVTLGRRSYGLTRSMVLGASAQAPVSIGAFCSIGPEVMLFSRVDHPTDLPSTYPFRTLMLHPQQGNRDAVTKGPIRIGNDVWIGARAMVLSGVTIGDGAIIGAGAVVAKDVPPYAIVIGNPGRVVRYRFSEDQITRLLRLRWWDWDDARIAACEHLFYGDVAEFLRQAELPVAA</sequence>
<dbReference type="Gene3D" id="2.160.10.10">
    <property type="entry name" value="Hexapeptide repeat proteins"/>
    <property type="match status" value="1"/>
</dbReference>
<dbReference type="InterPro" id="IPR018357">
    <property type="entry name" value="Hexapep_transf_CS"/>
</dbReference>
<evidence type="ECO:0000313" key="6">
    <source>
        <dbReference type="Proteomes" id="UP000544872"/>
    </source>
</evidence>
<name>A0A7W9ZI71_NOVIT</name>
<dbReference type="InterPro" id="IPR001451">
    <property type="entry name" value="Hexapep"/>
</dbReference>
<evidence type="ECO:0000256" key="4">
    <source>
        <dbReference type="ARBA" id="ARBA00023315"/>
    </source>
</evidence>
<dbReference type="InterPro" id="IPR011004">
    <property type="entry name" value="Trimer_LpxA-like_sf"/>
</dbReference>
<evidence type="ECO:0000313" key="5">
    <source>
        <dbReference type="EMBL" id="MBB6211513.1"/>
    </source>
</evidence>
<accession>A0A7W9ZI71</accession>
<evidence type="ECO:0000256" key="2">
    <source>
        <dbReference type="ARBA" id="ARBA00022679"/>
    </source>
</evidence>
<dbReference type="RefSeq" id="WP_184264333.1">
    <property type="nucleotide sequence ID" value="NZ_JACIIX010000011.1"/>
</dbReference>
<gene>
    <name evidence="5" type="ORF">FHS48_002952</name>
</gene>
<evidence type="ECO:0000256" key="1">
    <source>
        <dbReference type="ARBA" id="ARBA00007274"/>
    </source>
</evidence>
<dbReference type="PANTHER" id="PTHR43300">
    <property type="entry name" value="ACETYLTRANSFERASE"/>
    <property type="match status" value="1"/>
</dbReference>
<dbReference type="PROSITE" id="PS00101">
    <property type="entry name" value="HEXAPEP_TRANSFERASES"/>
    <property type="match status" value="1"/>
</dbReference>
<evidence type="ECO:0000256" key="3">
    <source>
        <dbReference type="ARBA" id="ARBA00022737"/>
    </source>
</evidence>
<dbReference type="EMBL" id="JACIIX010000011">
    <property type="protein sequence ID" value="MBB6211513.1"/>
    <property type="molecule type" value="Genomic_DNA"/>
</dbReference>
<dbReference type="InterPro" id="IPR050179">
    <property type="entry name" value="Trans_hexapeptide_repeat"/>
</dbReference>
<proteinExistence type="inferred from homology"/>
<organism evidence="5 6">
    <name type="scientific">Novispirillum itersonii</name>
    <name type="common">Aquaspirillum itersonii</name>
    <dbReference type="NCBI Taxonomy" id="189"/>
    <lineage>
        <taxon>Bacteria</taxon>
        <taxon>Pseudomonadati</taxon>
        <taxon>Pseudomonadota</taxon>
        <taxon>Alphaproteobacteria</taxon>
        <taxon>Rhodospirillales</taxon>
        <taxon>Novispirillaceae</taxon>
        <taxon>Novispirillum</taxon>
    </lineage>
</organism>
<keyword evidence="4" id="KW-0012">Acyltransferase</keyword>
<dbReference type="AlphaFoldDB" id="A0A7W9ZI71"/>
<dbReference type="SUPFAM" id="SSF51161">
    <property type="entry name" value="Trimeric LpxA-like enzymes"/>
    <property type="match status" value="1"/>
</dbReference>
<comment type="caution">
    <text evidence="5">The sequence shown here is derived from an EMBL/GenBank/DDBJ whole genome shotgun (WGS) entry which is preliminary data.</text>
</comment>
<comment type="similarity">
    <text evidence="1">Belongs to the transferase hexapeptide repeat family.</text>
</comment>
<protein>
    <submittedName>
        <fullName evidence="5">Acetyltransferase-like isoleucine patch superfamily enzyme</fullName>
    </submittedName>
</protein>
<keyword evidence="3" id="KW-0677">Repeat</keyword>
<keyword evidence="2 5" id="KW-0808">Transferase</keyword>
<dbReference type="Pfam" id="PF00132">
    <property type="entry name" value="Hexapep"/>
    <property type="match status" value="1"/>
</dbReference>
<dbReference type="GO" id="GO:0016746">
    <property type="term" value="F:acyltransferase activity"/>
    <property type="evidence" value="ECO:0007669"/>
    <property type="project" value="UniProtKB-KW"/>
</dbReference>
<reference evidence="5 6" key="1">
    <citation type="submission" date="2020-08" db="EMBL/GenBank/DDBJ databases">
        <title>Genomic Encyclopedia of Type Strains, Phase IV (KMG-IV): sequencing the most valuable type-strain genomes for metagenomic binning, comparative biology and taxonomic classification.</title>
        <authorList>
            <person name="Goeker M."/>
        </authorList>
    </citation>
    <scope>NUCLEOTIDE SEQUENCE [LARGE SCALE GENOMIC DNA]</scope>
    <source>
        <strain evidence="5 6">DSM 11590</strain>
    </source>
</reference>